<feature type="compositionally biased region" description="Low complexity" evidence="4">
    <location>
        <begin position="97"/>
        <end position="112"/>
    </location>
</feature>
<dbReference type="Gene3D" id="1.25.40.20">
    <property type="entry name" value="Ankyrin repeat-containing domain"/>
    <property type="match status" value="1"/>
</dbReference>
<keyword evidence="6" id="KW-1185">Reference proteome</keyword>
<evidence type="ECO:0000313" key="6">
    <source>
        <dbReference type="Proteomes" id="UP000593566"/>
    </source>
</evidence>
<dbReference type="EMBL" id="JACCJB010000010">
    <property type="protein sequence ID" value="KAF6223261.1"/>
    <property type="molecule type" value="Genomic_DNA"/>
</dbReference>
<evidence type="ECO:0000313" key="5">
    <source>
        <dbReference type="EMBL" id="KAF6223261.1"/>
    </source>
</evidence>
<dbReference type="Pfam" id="PF12796">
    <property type="entry name" value="Ank_2"/>
    <property type="match status" value="1"/>
</dbReference>
<comment type="caution">
    <text evidence="5">The sequence shown here is derived from an EMBL/GenBank/DDBJ whole genome shotgun (WGS) entry which is preliminary data.</text>
</comment>
<evidence type="ECO:0000256" key="4">
    <source>
        <dbReference type="SAM" id="MobiDB-lite"/>
    </source>
</evidence>
<dbReference type="PROSITE" id="PS50088">
    <property type="entry name" value="ANK_REPEAT"/>
    <property type="match status" value="2"/>
</dbReference>
<sequence>MNVLHIAAKKADEYLITLLLASGASSHARSSSEPTPLYRAARSDLVAVLEMLYDAGANIDALTCDKYNPLSEAVIGGHPEVLRSPLEQGAHPSIANDDAAAVSSSSDNTSADWKAGAKGTIETKEARNPPEMIDTMTQTQLEYQVTDLPTPAKYSSPFVAVRQDKFAELSVNPSTQIGSRPQRRRKPTKDAASVAPWARSNAAENLLLILRIQASGWAKMQRGSRSPTRA</sequence>
<keyword evidence="1" id="KW-0677">Repeat</keyword>
<dbReference type="PROSITE" id="PS50297">
    <property type="entry name" value="ANK_REP_REGION"/>
    <property type="match status" value="1"/>
</dbReference>
<feature type="repeat" description="ANK" evidence="3">
    <location>
        <begin position="1"/>
        <end position="31"/>
    </location>
</feature>
<reference evidence="5 6" key="1">
    <citation type="journal article" date="2020" name="Genomics">
        <title>Complete, high-quality genomes from long-read metagenomic sequencing of two wolf lichen thalli reveals enigmatic genome architecture.</title>
        <authorList>
            <person name="McKenzie S.K."/>
            <person name="Walston R.F."/>
            <person name="Allen J.L."/>
        </authorList>
    </citation>
    <scope>NUCLEOTIDE SEQUENCE [LARGE SCALE GENOMIC DNA]</scope>
    <source>
        <strain evidence="5">WasteWater1</strain>
    </source>
</reference>
<keyword evidence="2 3" id="KW-0040">ANK repeat</keyword>
<organism evidence="5 6">
    <name type="scientific">Letharia lupina</name>
    <dbReference type="NCBI Taxonomy" id="560253"/>
    <lineage>
        <taxon>Eukaryota</taxon>
        <taxon>Fungi</taxon>
        <taxon>Dikarya</taxon>
        <taxon>Ascomycota</taxon>
        <taxon>Pezizomycotina</taxon>
        <taxon>Lecanoromycetes</taxon>
        <taxon>OSLEUM clade</taxon>
        <taxon>Lecanoromycetidae</taxon>
        <taxon>Lecanorales</taxon>
        <taxon>Lecanorineae</taxon>
        <taxon>Parmeliaceae</taxon>
        <taxon>Letharia</taxon>
    </lineage>
</organism>
<dbReference type="GO" id="GO:0004842">
    <property type="term" value="F:ubiquitin-protein transferase activity"/>
    <property type="evidence" value="ECO:0007669"/>
    <property type="project" value="TreeGrafter"/>
</dbReference>
<name>A0A8H6CHG1_9LECA</name>
<accession>A0A8H6CHG1</accession>
<dbReference type="Proteomes" id="UP000593566">
    <property type="component" value="Unassembled WGS sequence"/>
</dbReference>
<gene>
    <name evidence="5" type="ORF">HO133_000103</name>
</gene>
<evidence type="ECO:0008006" key="7">
    <source>
        <dbReference type="Google" id="ProtNLM"/>
    </source>
</evidence>
<dbReference type="InterPro" id="IPR002110">
    <property type="entry name" value="Ankyrin_rpt"/>
</dbReference>
<feature type="region of interest" description="Disordered" evidence="4">
    <location>
        <begin position="172"/>
        <end position="196"/>
    </location>
</feature>
<evidence type="ECO:0000256" key="2">
    <source>
        <dbReference type="ARBA" id="ARBA00023043"/>
    </source>
</evidence>
<dbReference type="SMART" id="SM00248">
    <property type="entry name" value="ANK"/>
    <property type="match status" value="3"/>
</dbReference>
<dbReference type="SUPFAM" id="SSF48403">
    <property type="entry name" value="Ankyrin repeat"/>
    <property type="match status" value="1"/>
</dbReference>
<dbReference type="AlphaFoldDB" id="A0A8H6CHG1"/>
<evidence type="ECO:0000256" key="1">
    <source>
        <dbReference type="ARBA" id="ARBA00022737"/>
    </source>
</evidence>
<evidence type="ECO:0000256" key="3">
    <source>
        <dbReference type="PROSITE-ProRule" id="PRU00023"/>
    </source>
</evidence>
<dbReference type="PANTHER" id="PTHR24171:SF8">
    <property type="entry name" value="BRCA1-ASSOCIATED RING DOMAIN PROTEIN 1"/>
    <property type="match status" value="1"/>
</dbReference>
<dbReference type="InterPro" id="IPR036770">
    <property type="entry name" value="Ankyrin_rpt-contain_sf"/>
</dbReference>
<dbReference type="GeneID" id="59328522"/>
<dbReference type="GO" id="GO:0085020">
    <property type="term" value="P:protein K6-linked ubiquitination"/>
    <property type="evidence" value="ECO:0007669"/>
    <property type="project" value="TreeGrafter"/>
</dbReference>
<protein>
    <recommendedName>
        <fullName evidence="7">Ankyrin repeat protein</fullName>
    </recommendedName>
</protein>
<dbReference type="RefSeq" id="XP_037152478.1">
    <property type="nucleotide sequence ID" value="XM_037291043.1"/>
</dbReference>
<proteinExistence type="predicted"/>
<feature type="region of interest" description="Disordered" evidence="4">
    <location>
        <begin position="97"/>
        <end position="130"/>
    </location>
</feature>
<dbReference type="PANTHER" id="PTHR24171">
    <property type="entry name" value="ANKYRIN REPEAT DOMAIN-CONTAINING PROTEIN 39-RELATED"/>
    <property type="match status" value="1"/>
</dbReference>
<feature type="repeat" description="ANK" evidence="3">
    <location>
        <begin position="32"/>
        <end position="64"/>
    </location>
</feature>